<reference evidence="8 9" key="1">
    <citation type="submission" date="2016-10" db="EMBL/GenBank/DDBJ databases">
        <authorList>
            <person name="de Groot N.N."/>
        </authorList>
    </citation>
    <scope>NUCLEOTIDE SEQUENCE [LARGE SCALE GENOMIC DNA]</scope>
    <source>
        <strain evidence="8 9">CGMCC 4.2026</strain>
    </source>
</reference>
<dbReference type="PANTHER" id="PTHR42996">
    <property type="entry name" value="PHOSPHATE-BINDING PROTEIN PSTS"/>
    <property type="match status" value="1"/>
</dbReference>
<dbReference type="InterPro" id="IPR024370">
    <property type="entry name" value="PBP_domain"/>
</dbReference>
<dbReference type="Pfam" id="PF12849">
    <property type="entry name" value="PBP_like_2"/>
    <property type="match status" value="1"/>
</dbReference>
<evidence type="ECO:0000256" key="1">
    <source>
        <dbReference type="ARBA" id="ARBA00008725"/>
    </source>
</evidence>
<dbReference type="GO" id="GO:0043190">
    <property type="term" value="C:ATP-binding cassette (ABC) transporter complex"/>
    <property type="evidence" value="ECO:0007669"/>
    <property type="project" value="InterPro"/>
</dbReference>
<feature type="domain" description="PBP" evidence="7">
    <location>
        <begin position="38"/>
        <end position="360"/>
    </location>
</feature>
<feature type="chain" id="PRO_5010278443" evidence="6">
    <location>
        <begin position="40"/>
        <end position="578"/>
    </location>
</feature>
<evidence type="ECO:0000256" key="3">
    <source>
        <dbReference type="ARBA" id="ARBA00022592"/>
    </source>
</evidence>
<dbReference type="SUPFAM" id="SSF53850">
    <property type="entry name" value="Periplasmic binding protein-like II"/>
    <property type="match status" value="1"/>
</dbReference>
<sequence>MPGARPARPAHPRPRLLTALAMLAALLCCALPGASGAAAATYVPISGAGSTWSQNALDQWRANVKQYGMTVNYNGTGSSDGRNQFRNGTVDFAVSEIPYGVKDSGVVDPPPSRKYAYMPIVAGGTSFMYNLTIGGRRVTNLRLSGDTLTKIFTGVVKTWNDPAIKADNPALAALLPARRVVPVVRSDGSGTTAQFTAWMADQHADLWNAYCGRAGRDTPCGTTSNYPLVPGSGFVAQSGSNGVSGYVAQRGNVGTITYVEYSYAVYTTGFPVAKILNKAGYYTEPTANNVAVALTEAQINENPSSPQYLTQILKGVYEYKDPRTYPLSSYSYMIIPTALESNFNEQKGRTLGAFAYYFLCQGQQHVDDLGYSPLPVNLVKAGLAQIRRVPGVSVENTDIRGCHNPTFSTDGSNTLAKSAPYPQPCDRAGATQCATGTGGNKTPTVVGGGSGGGSGGTSGGNGTAGTSGGNGTAGTSGGAGTAGSTGGTGGAGGGKSNAANSPASTSIDPDTGQVVNGTGGTSGGADAGGDGAFPVPVTTSSSIGGGTQHALMALAAVLLVVVTLGPPLLTQRLKRKKP</sequence>
<dbReference type="InterPro" id="IPR005673">
    <property type="entry name" value="ABC_phos-bd_PstS"/>
</dbReference>
<feature type="compositionally biased region" description="Gly residues" evidence="4">
    <location>
        <begin position="446"/>
        <end position="495"/>
    </location>
</feature>
<feature type="transmembrane region" description="Helical" evidence="5">
    <location>
        <begin position="550"/>
        <end position="569"/>
    </location>
</feature>
<evidence type="ECO:0000313" key="9">
    <source>
        <dbReference type="Proteomes" id="UP000181951"/>
    </source>
</evidence>
<evidence type="ECO:0000256" key="6">
    <source>
        <dbReference type="SAM" id="SignalP"/>
    </source>
</evidence>
<feature type="region of interest" description="Disordered" evidence="4">
    <location>
        <begin position="434"/>
        <end position="532"/>
    </location>
</feature>
<dbReference type="InterPro" id="IPR050962">
    <property type="entry name" value="Phosphate-bind_PstS"/>
</dbReference>
<evidence type="ECO:0000256" key="5">
    <source>
        <dbReference type="SAM" id="Phobius"/>
    </source>
</evidence>
<feature type="compositionally biased region" description="Gly residues" evidence="4">
    <location>
        <begin position="517"/>
        <end position="531"/>
    </location>
</feature>
<keyword evidence="5" id="KW-0472">Membrane</keyword>
<evidence type="ECO:0000256" key="2">
    <source>
        <dbReference type="ARBA" id="ARBA00022448"/>
    </source>
</evidence>
<feature type="signal peptide" evidence="6">
    <location>
        <begin position="1"/>
        <end position="39"/>
    </location>
</feature>
<organism evidence="8 9">
    <name type="scientific">Actinacidiphila rubida</name>
    <dbReference type="NCBI Taxonomy" id="310780"/>
    <lineage>
        <taxon>Bacteria</taxon>
        <taxon>Bacillati</taxon>
        <taxon>Actinomycetota</taxon>
        <taxon>Actinomycetes</taxon>
        <taxon>Kitasatosporales</taxon>
        <taxon>Streptomycetaceae</taxon>
        <taxon>Actinacidiphila</taxon>
    </lineage>
</organism>
<dbReference type="AlphaFoldDB" id="A0A1H8QJS5"/>
<dbReference type="STRING" id="310780.SAMN05216267_103037"/>
<keyword evidence="3" id="KW-0592">Phosphate transport</keyword>
<name>A0A1H8QJS5_9ACTN</name>
<dbReference type="GO" id="GO:0042301">
    <property type="term" value="F:phosphate ion binding"/>
    <property type="evidence" value="ECO:0007669"/>
    <property type="project" value="InterPro"/>
</dbReference>
<dbReference type="PANTHER" id="PTHR42996:SF1">
    <property type="entry name" value="PHOSPHATE-BINDING PROTEIN PSTS"/>
    <property type="match status" value="1"/>
</dbReference>
<dbReference type="NCBIfam" id="TIGR00975">
    <property type="entry name" value="3a0107s03"/>
    <property type="match status" value="1"/>
</dbReference>
<evidence type="ECO:0000259" key="7">
    <source>
        <dbReference type="Pfam" id="PF12849"/>
    </source>
</evidence>
<gene>
    <name evidence="8" type="ORF">SAMN05216267_103037</name>
</gene>
<dbReference type="RefSeq" id="WP_218159317.1">
    <property type="nucleotide sequence ID" value="NZ_FODD01000030.1"/>
</dbReference>
<keyword evidence="5" id="KW-0812">Transmembrane</keyword>
<dbReference type="GO" id="GO:0035435">
    <property type="term" value="P:phosphate ion transmembrane transport"/>
    <property type="evidence" value="ECO:0007669"/>
    <property type="project" value="InterPro"/>
</dbReference>
<keyword evidence="5" id="KW-1133">Transmembrane helix</keyword>
<comment type="similarity">
    <text evidence="1">Belongs to the PstS family.</text>
</comment>
<evidence type="ECO:0000256" key="4">
    <source>
        <dbReference type="SAM" id="MobiDB-lite"/>
    </source>
</evidence>
<keyword evidence="6" id="KW-0732">Signal</keyword>
<accession>A0A1H8QJS5</accession>
<dbReference type="Gene3D" id="3.40.190.10">
    <property type="entry name" value="Periplasmic binding protein-like II"/>
    <property type="match status" value="2"/>
</dbReference>
<keyword evidence="9" id="KW-1185">Reference proteome</keyword>
<dbReference type="Proteomes" id="UP000181951">
    <property type="component" value="Unassembled WGS sequence"/>
</dbReference>
<keyword evidence="2" id="KW-0813">Transport</keyword>
<dbReference type="EMBL" id="FODD01000030">
    <property type="protein sequence ID" value="SEO54495.1"/>
    <property type="molecule type" value="Genomic_DNA"/>
</dbReference>
<proteinExistence type="inferred from homology"/>
<evidence type="ECO:0000313" key="8">
    <source>
        <dbReference type="EMBL" id="SEO54495.1"/>
    </source>
</evidence>
<dbReference type="CDD" id="cd13565">
    <property type="entry name" value="PBP2_PstS"/>
    <property type="match status" value="1"/>
</dbReference>
<protein>
    <submittedName>
        <fullName evidence="8">Phosphate ABC transporter, phosphate-binding protein</fullName>
    </submittedName>
</protein>